<dbReference type="Proteomes" id="UP000002035">
    <property type="component" value="Unassembled WGS sequence"/>
</dbReference>
<dbReference type="HOGENOM" id="CLU_1854772_0_0_1"/>
<keyword evidence="2" id="KW-1185">Reference proteome</keyword>
<reference evidence="2" key="1">
    <citation type="journal article" date="2012" name="MBio">
        <title>Comparative genome analysis of Trichophyton rubrum and related dermatophytes reveals candidate genes involved in infection.</title>
        <authorList>
            <person name="Martinez D.A."/>
            <person name="Oliver B.G."/>
            <person name="Graeser Y."/>
            <person name="Goldberg J.M."/>
            <person name="Li W."/>
            <person name="Martinez-Rossi N.M."/>
            <person name="Monod M."/>
            <person name="Shelest E."/>
            <person name="Barton R.C."/>
            <person name="Birch E."/>
            <person name="Brakhage A.A."/>
            <person name="Chen Z."/>
            <person name="Gurr S.J."/>
            <person name="Heiman D."/>
            <person name="Heitman J."/>
            <person name="Kosti I."/>
            <person name="Rossi A."/>
            <person name="Saif S."/>
            <person name="Samalova M."/>
            <person name="Saunders C.W."/>
            <person name="Shea T."/>
            <person name="Summerbell R.C."/>
            <person name="Xu J."/>
            <person name="Young S."/>
            <person name="Zeng Q."/>
            <person name="Birren B.W."/>
            <person name="Cuomo C.A."/>
            <person name="White T.C."/>
        </authorList>
    </citation>
    <scope>NUCLEOTIDE SEQUENCE [LARGE SCALE GENOMIC DNA]</scope>
    <source>
        <strain evidence="2">ATCC MYA-4605 / CBS 113480</strain>
    </source>
</reference>
<evidence type="ECO:0000313" key="2">
    <source>
        <dbReference type="Proteomes" id="UP000002035"/>
    </source>
</evidence>
<protein>
    <submittedName>
        <fullName evidence="1">Uncharacterized protein</fullName>
    </submittedName>
</protein>
<gene>
    <name evidence="1" type="ORF">MCYG_04292</name>
</gene>
<dbReference type="EMBL" id="DS995704">
    <property type="protein sequence ID" value="EEQ31473.1"/>
    <property type="molecule type" value="Genomic_DNA"/>
</dbReference>
<organism evidence="1 2">
    <name type="scientific">Arthroderma otae (strain ATCC MYA-4605 / CBS 113480)</name>
    <name type="common">Microsporum canis</name>
    <dbReference type="NCBI Taxonomy" id="554155"/>
    <lineage>
        <taxon>Eukaryota</taxon>
        <taxon>Fungi</taxon>
        <taxon>Dikarya</taxon>
        <taxon>Ascomycota</taxon>
        <taxon>Pezizomycotina</taxon>
        <taxon>Eurotiomycetes</taxon>
        <taxon>Eurotiomycetidae</taxon>
        <taxon>Onygenales</taxon>
        <taxon>Arthrodermataceae</taxon>
        <taxon>Microsporum</taxon>
    </lineage>
</organism>
<evidence type="ECO:0000313" key="1">
    <source>
        <dbReference type="EMBL" id="EEQ31473.1"/>
    </source>
</evidence>
<name>C5FPF7_ARTOC</name>
<accession>C5FPF7</accession>
<dbReference type="AlphaFoldDB" id="C5FPF7"/>
<sequence length="138" mass="14888">MDGEPELGTGTGTGAVRACCSKLDKLRTDISFVCIPEYPMGTGVWSTDGKVVERTMQRIARLAPPNRLAQSRTGGAAKSVNVDVTCKVIEYPSGQGHLIMHSINLGYLQPCGPFFTSEGDHNRALKRTERGGGHNRID</sequence>
<dbReference type="GeneID" id="9224835"/>
<dbReference type="RefSeq" id="XP_002846555.1">
    <property type="nucleotide sequence ID" value="XM_002846509.1"/>
</dbReference>
<proteinExistence type="predicted"/>
<dbReference type="VEuPathDB" id="FungiDB:MCYG_04292"/>